<sequence>METNNIQKLKEFRSKVSKYNLMRNLLTIVTISLVTLGSLNAQSTLHQNSDNKYYRFGLELLDKEKYSAAREQFERYLLEGSDEIKKADAEYYVALCALNLNNADGPQLISEFVKKRPSHPKASKAYYNLGINAFKSNDFQTANKYLKLADLNALSSEERAETYFKIAYSAFSLNRKEESIKYFDLAKREAGEYQADANYYSGYLAYIDNGFDKAIVDLRKAEESEKYRYRVPIMITSSYFKQKRYGEVLAYADKFKNVDVERTRMDYLYQIYQLAGESAYAESRYENALEFYALYRQLAAQSIDNQTLYRIAYSNFAMGNSEPAIEDFKRVALKEDTLAQYASYYLGQLYVEQDNYVFATSAFDKASKLPFNESIQEEASFNLAKVNFESKKYSQAITSLDRFIREYPTSQYIPEANNLLSEAFLNTNDFARAITFIERIQDKSPRVRAAYQKVTFYKGTEFFNNAQYTNAVQMFDKSLVYRIDDDLETAAHFWKAEALATSRNYTNAIDAYQQVFRTRNTDSEYYLKANYGIGYAYYNTRDYPNARIYFKRYVDVLEGRPNKLNYNDAILRLADCYYVDKAYATAISYYQRAIDTNNPNVDYAYFQKGVVRDFQDKSDEAIQSLDVVINRFSNSRYYDDAIYKKAQIQLENRDYRESIQGFTRIIENQEQSPFIPYAYESRALAYFNLNELDKAEEDYKIILDTYVTSRVANSALLGLQNTLKLNNKVLEFDQYLAKYKNANPDNQALENIELESAKNLYFGQEYSAAIGAFEDYERNYTSSPLSSQAKFYRAESHYRLNNNVKALELYYELDREAQVSDIDVVFQRIGELQLKAGDFGEAANYYSRLEKIAISKRQENDAWAGLLEAYFKLAEYDKMKVYANNIITKGNISQDQVNKAQLYLGKAAYNQGNFNTAIDDLLSTINTSKNRYGAEAQYLLGKIFYQQGNYQESLTTLFEFNERFADYDLWLGKAFLLIADNYIALGELFQAKATVNSIIENSQVDEVLTEARAKLTEIEIKEEELRQQEIASDSTKMDSTQVQKGGNNE</sequence>
<comment type="caution">
    <text evidence="2">The sequence shown here is derived from an EMBL/GenBank/DDBJ whole genome shotgun (WGS) entry which is preliminary data.</text>
</comment>
<evidence type="ECO:0000313" key="2">
    <source>
        <dbReference type="EMBL" id="KYG73654.1"/>
    </source>
</evidence>
<reference evidence="2 3" key="1">
    <citation type="submission" date="2016-01" db="EMBL/GenBank/DDBJ databases">
        <title>Genome sequencing of Roseivirga spongicola UST030701-084.</title>
        <authorList>
            <person name="Selvaratnam C."/>
            <person name="Thevarajoo S."/>
            <person name="Goh K.M."/>
            <person name="Ee R."/>
            <person name="Chan K.-G."/>
            <person name="Chong C.S."/>
        </authorList>
    </citation>
    <scope>NUCLEOTIDE SEQUENCE [LARGE SCALE GENOMIC DNA]</scope>
    <source>
        <strain evidence="2 3">UST030701-084</strain>
    </source>
</reference>
<organism evidence="2 3">
    <name type="scientific">Roseivirga spongicola</name>
    <dbReference type="NCBI Taxonomy" id="333140"/>
    <lineage>
        <taxon>Bacteria</taxon>
        <taxon>Pseudomonadati</taxon>
        <taxon>Bacteroidota</taxon>
        <taxon>Cytophagia</taxon>
        <taxon>Cytophagales</taxon>
        <taxon>Roseivirgaceae</taxon>
        <taxon>Roseivirga</taxon>
    </lineage>
</organism>
<feature type="region of interest" description="Disordered" evidence="1">
    <location>
        <begin position="1028"/>
        <end position="1049"/>
    </location>
</feature>
<keyword evidence="3" id="KW-1185">Reference proteome</keyword>
<dbReference type="PANTHER" id="PTHR12558:SF13">
    <property type="entry name" value="CELL DIVISION CYCLE PROTEIN 27 HOMOLOG"/>
    <property type="match status" value="1"/>
</dbReference>
<proteinExistence type="predicted"/>
<dbReference type="Pfam" id="PF13432">
    <property type="entry name" value="TPR_16"/>
    <property type="match status" value="4"/>
</dbReference>
<dbReference type="Pfam" id="PF13174">
    <property type="entry name" value="TPR_6"/>
    <property type="match status" value="4"/>
</dbReference>
<dbReference type="InterPro" id="IPR019734">
    <property type="entry name" value="TPR_rpt"/>
</dbReference>
<evidence type="ECO:0000256" key="1">
    <source>
        <dbReference type="SAM" id="MobiDB-lite"/>
    </source>
</evidence>
<dbReference type="AlphaFoldDB" id="A0A150X4M7"/>
<dbReference type="OrthoDB" id="9814448at2"/>
<dbReference type="PANTHER" id="PTHR12558">
    <property type="entry name" value="CELL DIVISION CYCLE 16,23,27"/>
    <property type="match status" value="1"/>
</dbReference>
<dbReference type="Proteomes" id="UP000075606">
    <property type="component" value="Unassembled WGS sequence"/>
</dbReference>
<evidence type="ECO:0000313" key="3">
    <source>
        <dbReference type="Proteomes" id="UP000075606"/>
    </source>
</evidence>
<dbReference type="InterPro" id="IPR011990">
    <property type="entry name" value="TPR-like_helical_dom_sf"/>
</dbReference>
<dbReference type="Gene3D" id="1.25.40.10">
    <property type="entry name" value="Tetratricopeptide repeat domain"/>
    <property type="match status" value="8"/>
</dbReference>
<gene>
    <name evidence="2" type="ORF">AWW68_13275</name>
</gene>
<accession>A0A150X4M7</accession>
<dbReference type="SUPFAM" id="SSF48452">
    <property type="entry name" value="TPR-like"/>
    <property type="match status" value="7"/>
</dbReference>
<dbReference type="Pfam" id="PF13181">
    <property type="entry name" value="TPR_8"/>
    <property type="match status" value="1"/>
</dbReference>
<protein>
    <submittedName>
        <fullName evidence="2">Uncharacterized protein</fullName>
    </submittedName>
</protein>
<dbReference type="EMBL" id="LRPC01000028">
    <property type="protein sequence ID" value="KYG73654.1"/>
    <property type="molecule type" value="Genomic_DNA"/>
</dbReference>
<dbReference type="SMART" id="SM00028">
    <property type="entry name" value="TPR"/>
    <property type="match status" value="15"/>
</dbReference>
<dbReference type="STRING" id="333140.AWW68_13275"/>
<name>A0A150X4M7_9BACT</name>
<feature type="compositionally biased region" description="Polar residues" evidence="1">
    <location>
        <begin position="1030"/>
        <end position="1049"/>
    </location>
</feature>